<evidence type="ECO:0000313" key="1">
    <source>
        <dbReference type="EMBL" id="CAB4127382.1"/>
    </source>
</evidence>
<organism evidence="1">
    <name type="scientific">uncultured Caudovirales phage</name>
    <dbReference type="NCBI Taxonomy" id="2100421"/>
    <lineage>
        <taxon>Viruses</taxon>
        <taxon>Duplodnaviria</taxon>
        <taxon>Heunggongvirae</taxon>
        <taxon>Uroviricota</taxon>
        <taxon>Caudoviricetes</taxon>
        <taxon>Peduoviridae</taxon>
        <taxon>Maltschvirus</taxon>
        <taxon>Maltschvirus maltsch</taxon>
    </lineage>
</organism>
<dbReference type="Gene3D" id="1.10.30.50">
    <property type="match status" value="1"/>
</dbReference>
<accession>A0A6J5L196</accession>
<name>A0A6J5L196_9CAUD</name>
<protein>
    <submittedName>
        <fullName evidence="1">HNHc domain containing protein</fullName>
    </submittedName>
</protein>
<proteinExistence type="predicted"/>
<dbReference type="EMBL" id="LR796208">
    <property type="protein sequence ID" value="CAB4127382.1"/>
    <property type="molecule type" value="Genomic_DNA"/>
</dbReference>
<gene>
    <name evidence="1" type="ORF">UFOVP84_159</name>
</gene>
<sequence>MKLLYALILVGLMISDVDADVPNSAIRTSDTKNICTTLTGTVRNVPKSLKTNVFIRDGGDLTKRHQYEVDHRIALSSGGSNDITNLKLQSYSGSCNAHDKDKLEAKFHSLICKGKIKVTEAQDILYNSWEDGYKTYIDPNGCK</sequence>
<dbReference type="InterPro" id="IPR003615">
    <property type="entry name" value="HNH_nuc"/>
</dbReference>
<dbReference type="CDD" id="cd00085">
    <property type="entry name" value="HNHc"/>
    <property type="match status" value="1"/>
</dbReference>
<reference evidence="1" key="1">
    <citation type="submission" date="2020-04" db="EMBL/GenBank/DDBJ databases">
        <authorList>
            <person name="Chiriac C."/>
            <person name="Salcher M."/>
            <person name="Ghai R."/>
            <person name="Kavagutti S V."/>
        </authorList>
    </citation>
    <scope>NUCLEOTIDE SEQUENCE</scope>
</reference>